<dbReference type="AlphaFoldDB" id="A0A554J9F5"/>
<organism evidence="2 3">
    <name type="scientific">Candidatus Berkelbacteria bacterium Gr01-1014_85</name>
    <dbReference type="NCBI Taxonomy" id="2017150"/>
    <lineage>
        <taxon>Bacteria</taxon>
        <taxon>Candidatus Berkelbacteria</taxon>
    </lineage>
</organism>
<gene>
    <name evidence="2" type="ORF">CEO22_651</name>
</gene>
<evidence type="ECO:0008006" key="4">
    <source>
        <dbReference type="Google" id="ProtNLM"/>
    </source>
</evidence>
<feature type="non-terminal residue" evidence="2">
    <location>
        <position position="230"/>
    </location>
</feature>
<dbReference type="PANTHER" id="PTHR30135">
    <property type="entry name" value="UNCHARACTERIZED PROTEIN YVCK-RELATED"/>
    <property type="match status" value="1"/>
</dbReference>
<dbReference type="InterPro" id="IPR010119">
    <property type="entry name" value="Gluconeogen_factor"/>
</dbReference>
<keyword evidence="1" id="KW-0963">Cytoplasm</keyword>
<dbReference type="GO" id="GO:0043743">
    <property type="term" value="F:LPPG:FO 2-phospho-L-lactate transferase activity"/>
    <property type="evidence" value="ECO:0007669"/>
    <property type="project" value="InterPro"/>
</dbReference>
<comment type="caution">
    <text evidence="2">The sequence shown here is derived from an EMBL/GenBank/DDBJ whole genome shotgun (WGS) entry which is preliminary data.</text>
</comment>
<dbReference type="EMBL" id="VMFD01000075">
    <property type="protein sequence ID" value="TSC64940.1"/>
    <property type="molecule type" value="Genomic_DNA"/>
</dbReference>
<evidence type="ECO:0000313" key="2">
    <source>
        <dbReference type="EMBL" id="TSC64940.1"/>
    </source>
</evidence>
<name>A0A554J9F5_9BACT</name>
<dbReference type="Gene3D" id="3.40.50.10680">
    <property type="entry name" value="CofD-like domains"/>
    <property type="match status" value="1"/>
</dbReference>
<evidence type="ECO:0000256" key="1">
    <source>
        <dbReference type="ARBA" id="ARBA00022490"/>
    </source>
</evidence>
<accession>A0A554J9F5</accession>
<proteinExistence type="predicted"/>
<dbReference type="PANTHER" id="PTHR30135:SF3">
    <property type="entry name" value="GLUCONEOGENESIS FACTOR-RELATED"/>
    <property type="match status" value="1"/>
</dbReference>
<dbReference type="SUPFAM" id="SSF142338">
    <property type="entry name" value="CofD-like"/>
    <property type="match status" value="1"/>
</dbReference>
<sequence length="230" mass="24778">MQQLTNSVLILGGGHGLSGLLTALTTLNKSDTVSFDWQVGVGMTDHGGSSGKLRDQFGVPALGDWRRCLSAVSQRAGQLNFEHRNNEGHALGNLYLLDHWQRSGGDLLSVSQNIASDLEPLIPVLPITLEPLELILTLTSGRALTGEGQIGEQTQADPIIQVSLAPEPRFDMLNPLILEVLERASALVIAPGSFWSSQIAALLPLGFHALIKQRGADWPVIYLANVAHER</sequence>
<reference evidence="2 3" key="1">
    <citation type="submission" date="2017-08" db="EMBL/GenBank/DDBJ databases">
        <title>Mechanisms for carbon and nitrogen cycling indicate functional differentiation within the Candidate Phyla Radiation.</title>
        <authorList>
            <person name="Danczak R.E."/>
            <person name="Johnston M.D."/>
            <person name="Kenah C."/>
            <person name="Slattery M."/>
            <person name="Wrighton K.C."/>
            <person name="Wilkins M.J."/>
        </authorList>
    </citation>
    <scope>NUCLEOTIDE SEQUENCE [LARGE SCALE GENOMIC DNA]</scope>
    <source>
        <strain evidence="2">Gr01-1014_85</strain>
    </source>
</reference>
<dbReference type="InterPro" id="IPR038136">
    <property type="entry name" value="CofD-like_dom_sf"/>
</dbReference>
<evidence type="ECO:0000313" key="3">
    <source>
        <dbReference type="Proteomes" id="UP000316253"/>
    </source>
</evidence>
<dbReference type="Proteomes" id="UP000316253">
    <property type="component" value="Unassembled WGS sequence"/>
</dbReference>
<protein>
    <recommendedName>
        <fullName evidence="4">Gluconeogenesis factor</fullName>
    </recommendedName>
</protein>
<dbReference type="InterPro" id="IPR002882">
    <property type="entry name" value="CofD"/>
</dbReference>
<dbReference type="Pfam" id="PF01933">
    <property type="entry name" value="CofD"/>
    <property type="match status" value="1"/>
</dbReference>